<dbReference type="InterPro" id="IPR004254">
    <property type="entry name" value="AdipoR/HlyIII-related"/>
</dbReference>
<reference evidence="8 9" key="1">
    <citation type="submission" date="2021-06" db="EMBL/GenBank/DDBJ databases">
        <title>A haploid diamondback moth (Plutella xylostella L.) genome assembly resolves 31 chromosomes and identifies a diamide resistance mutation.</title>
        <authorList>
            <person name="Ward C.M."/>
            <person name="Perry K.D."/>
            <person name="Baker G."/>
            <person name="Powis K."/>
            <person name="Heckel D.G."/>
            <person name="Baxter S.W."/>
        </authorList>
    </citation>
    <scope>NUCLEOTIDE SEQUENCE [LARGE SCALE GENOMIC DNA]</scope>
    <source>
        <strain evidence="8 9">LV</strain>
        <tissue evidence="8">Single pupa</tissue>
    </source>
</reference>
<dbReference type="EMBL" id="JAHIBW010000006">
    <property type="protein sequence ID" value="KAG7309950.1"/>
    <property type="molecule type" value="Genomic_DNA"/>
</dbReference>
<comment type="subcellular location">
    <subcellularLocation>
        <location evidence="1">Membrane</location>
        <topology evidence="1">Multi-pass membrane protein</topology>
    </subcellularLocation>
</comment>
<feature type="region of interest" description="Disordered" evidence="6">
    <location>
        <begin position="52"/>
        <end position="96"/>
    </location>
</feature>
<evidence type="ECO:0000256" key="3">
    <source>
        <dbReference type="ARBA" id="ARBA00022692"/>
    </source>
</evidence>
<evidence type="ECO:0008006" key="10">
    <source>
        <dbReference type="Google" id="ProtNLM"/>
    </source>
</evidence>
<feature type="transmembrane region" description="Helical" evidence="7">
    <location>
        <begin position="287"/>
        <end position="306"/>
    </location>
</feature>
<keyword evidence="5 7" id="KW-0472">Membrane</keyword>
<dbReference type="PANTHER" id="PTHR20855:SF138">
    <property type="entry name" value="PROGESTIN AND ADIPOQ RECEPTOR FAMILY MEMBER 4"/>
    <property type="match status" value="1"/>
</dbReference>
<comment type="similarity">
    <text evidence="2">Belongs to the ADIPOR family.</text>
</comment>
<feature type="transmembrane region" description="Helical" evidence="7">
    <location>
        <begin position="263"/>
        <end position="281"/>
    </location>
</feature>
<dbReference type="Proteomes" id="UP000823941">
    <property type="component" value="Chromosome 6"/>
</dbReference>
<evidence type="ECO:0000256" key="2">
    <source>
        <dbReference type="ARBA" id="ARBA00007018"/>
    </source>
</evidence>
<dbReference type="Pfam" id="PF03006">
    <property type="entry name" value="HlyIII"/>
    <property type="match status" value="1"/>
</dbReference>
<evidence type="ECO:0000313" key="9">
    <source>
        <dbReference type="Proteomes" id="UP000823941"/>
    </source>
</evidence>
<evidence type="ECO:0000256" key="4">
    <source>
        <dbReference type="ARBA" id="ARBA00022989"/>
    </source>
</evidence>
<dbReference type="PANTHER" id="PTHR20855">
    <property type="entry name" value="ADIPOR/PROGESTIN RECEPTOR-RELATED"/>
    <property type="match status" value="1"/>
</dbReference>
<feature type="compositionally biased region" description="Gly residues" evidence="6">
    <location>
        <begin position="52"/>
        <end position="62"/>
    </location>
</feature>
<evidence type="ECO:0000256" key="1">
    <source>
        <dbReference type="ARBA" id="ARBA00004141"/>
    </source>
</evidence>
<name>A0ABQ7QY24_PLUXY</name>
<evidence type="ECO:0000256" key="6">
    <source>
        <dbReference type="SAM" id="MobiDB-lite"/>
    </source>
</evidence>
<protein>
    <recommendedName>
        <fullName evidence="10">Progestin and adipoQ receptor family member 4</fullName>
    </recommendedName>
</protein>
<keyword evidence="3 7" id="KW-0812">Transmembrane</keyword>
<sequence length="416" mass="45537">MIDGILMVVWIYESKKRLVKALFMVCPEGRPSRGNQLIGFAQCANCARGGARDGGGGGGGGARESRARRAAAPPRLPEPPRASYEPRPRAARSAPHTPAAVMREIHCVPDSCTPVLDMSIEEVSGKGPKKRKKSVDHICDNEAGAEDGAVRLLHWRDMPRHLQFNPYVLTGYRPLQSWAGCVRSLFYFHNETINILTHGVSLVYIMWVLPGLLPWGGGGGAWFLSLCHLLGALAPWCGSFLYHLFMNHARGAELYHRLLQLDMLGIWVSQSIGAIPMVTATVYCAPAPLRCVALAVYCLGSMLGLYKAMRAWSPWERRLCFAAPFCMRVLLAGARAARLGGGAHDAILHVFLQDAVSLIGGVIGAMHVPEKWFPGAVDRCLNSHNIMHVLVVLAVYSMHQVTTLDLAWMARGDCQL</sequence>
<feature type="transmembrane region" description="Helical" evidence="7">
    <location>
        <begin position="221"/>
        <end position="242"/>
    </location>
</feature>
<keyword evidence="9" id="KW-1185">Reference proteome</keyword>
<keyword evidence="4 7" id="KW-1133">Transmembrane helix</keyword>
<evidence type="ECO:0000256" key="5">
    <source>
        <dbReference type="ARBA" id="ARBA00023136"/>
    </source>
</evidence>
<evidence type="ECO:0000313" key="8">
    <source>
        <dbReference type="EMBL" id="KAG7309950.1"/>
    </source>
</evidence>
<evidence type="ECO:0000256" key="7">
    <source>
        <dbReference type="SAM" id="Phobius"/>
    </source>
</evidence>
<proteinExistence type="inferred from homology"/>
<organism evidence="8 9">
    <name type="scientific">Plutella xylostella</name>
    <name type="common">Diamondback moth</name>
    <name type="synonym">Plutella maculipennis</name>
    <dbReference type="NCBI Taxonomy" id="51655"/>
    <lineage>
        <taxon>Eukaryota</taxon>
        <taxon>Metazoa</taxon>
        <taxon>Ecdysozoa</taxon>
        <taxon>Arthropoda</taxon>
        <taxon>Hexapoda</taxon>
        <taxon>Insecta</taxon>
        <taxon>Pterygota</taxon>
        <taxon>Neoptera</taxon>
        <taxon>Endopterygota</taxon>
        <taxon>Lepidoptera</taxon>
        <taxon>Glossata</taxon>
        <taxon>Ditrysia</taxon>
        <taxon>Yponomeutoidea</taxon>
        <taxon>Plutellidae</taxon>
        <taxon>Plutella</taxon>
    </lineage>
</organism>
<feature type="transmembrane region" description="Helical" evidence="7">
    <location>
        <begin position="193"/>
        <end position="215"/>
    </location>
</feature>
<accession>A0ABQ7QY24</accession>
<comment type="caution">
    <text evidence="8">The sequence shown here is derived from an EMBL/GenBank/DDBJ whole genome shotgun (WGS) entry which is preliminary data.</text>
</comment>
<gene>
    <name evidence="8" type="ORF">JYU34_004466</name>
</gene>